<dbReference type="AlphaFoldDB" id="B3SA86"/>
<keyword evidence="3" id="KW-1185">Reference proteome</keyword>
<proteinExistence type="predicted"/>
<evidence type="ECO:0008006" key="4">
    <source>
        <dbReference type="Google" id="ProtNLM"/>
    </source>
</evidence>
<dbReference type="PhylomeDB" id="B3SA86"/>
<evidence type="ECO:0000313" key="2">
    <source>
        <dbReference type="EMBL" id="EDV20471.1"/>
    </source>
</evidence>
<dbReference type="EMBL" id="DS985260">
    <property type="protein sequence ID" value="EDV20471.1"/>
    <property type="molecule type" value="Genomic_DNA"/>
</dbReference>
<feature type="transmembrane region" description="Helical" evidence="1">
    <location>
        <begin position="35"/>
        <end position="58"/>
    </location>
</feature>
<feature type="transmembrane region" description="Helical" evidence="1">
    <location>
        <begin position="78"/>
        <end position="101"/>
    </location>
</feature>
<feature type="transmembrane region" description="Helical" evidence="1">
    <location>
        <begin position="148"/>
        <end position="172"/>
    </location>
</feature>
<name>B3SA86_TRIAD</name>
<dbReference type="HOGENOM" id="CLU_079735_0_0_1"/>
<evidence type="ECO:0000256" key="1">
    <source>
        <dbReference type="SAM" id="Phobius"/>
    </source>
</evidence>
<evidence type="ECO:0000313" key="3">
    <source>
        <dbReference type="Proteomes" id="UP000009022"/>
    </source>
</evidence>
<dbReference type="Proteomes" id="UP000009022">
    <property type="component" value="Unassembled WGS sequence"/>
</dbReference>
<protein>
    <recommendedName>
        <fullName evidence="4">MARVEL domain-containing protein</fullName>
    </recommendedName>
</protein>
<sequence length="267" mass="29371">MGEQVQIQTQQPQVVYQACCGNFGKILPENRRKTCYGIGVTMLITGIVSFIVGIVGIFTTAYSYYSHGHYIYIRNATVFVGADIWAGVFYILCGIFAIASHKNRANSHLMNSYFAFAIISFILSIPHFIVSLAYMVSNRFGLYIGGTIWFNIVSIILSVSGFILSLTSVVILGNGIYCNNTTATNVTTVHYQTGPSQVVAFQQYPTQYPNQPVIAFQQAPVYVQTPQAGQVALNYNQTDIGATSKTQLPPLYDKLPNVGEKQMNPGN</sequence>
<dbReference type="InterPro" id="IPR030417">
    <property type="entry name" value="MS4A"/>
</dbReference>
<dbReference type="PANTHER" id="PTHR23320">
    <property type="entry name" value="MEMBRANE-SPANNING 4-DOMAINS SUBFAMILY A MS4A -RELATED"/>
    <property type="match status" value="1"/>
</dbReference>
<organism evidence="2 3">
    <name type="scientific">Trichoplax adhaerens</name>
    <name type="common">Trichoplax reptans</name>
    <dbReference type="NCBI Taxonomy" id="10228"/>
    <lineage>
        <taxon>Eukaryota</taxon>
        <taxon>Metazoa</taxon>
        <taxon>Placozoa</taxon>
        <taxon>Uniplacotomia</taxon>
        <taxon>Trichoplacea</taxon>
        <taxon>Trichoplacidae</taxon>
        <taxon>Trichoplax</taxon>
    </lineage>
</organism>
<dbReference type="CTD" id="6758302"/>
<dbReference type="GeneID" id="6758302"/>
<dbReference type="PANTHER" id="PTHR23320:SF142">
    <property type="entry name" value="MARVEL DOMAIN-CONTAINING PROTEIN"/>
    <property type="match status" value="1"/>
</dbReference>
<keyword evidence="1" id="KW-1133">Transmembrane helix</keyword>
<dbReference type="RefSeq" id="XP_002117165.1">
    <property type="nucleotide sequence ID" value="XM_002117129.1"/>
</dbReference>
<accession>B3SA86</accession>
<feature type="transmembrane region" description="Helical" evidence="1">
    <location>
        <begin position="113"/>
        <end position="136"/>
    </location>
</feature>
<dbReference type="KEGG" id="tad:TRIADDRAFT_61174"/>
<reference evidence="2 3" key="1">
    <citation type="journal article" date="2008" name="Nature">
        <title>The Trichoplax genome and the nature of placozoans.</title>
        <authorList>
            <person name="Srivastava M."/>
            <person name="Begovic E."/>
            <person name="Chapman J."/>
            <person name="Putnam N.H."/>
            <person name="Hellsten U."/>
            <person name="Kawashima T."/>
            <person name="Kuo A."/>
            <person name="Mitros T."/>
            <person name="Salamov A."/>
            <person name="Carpenter M.L."/>
            <person name="Signorovitch A.Y."/>
            <person name="Moreno M.A."/>
            <person name="Kamm K."/>
            <person name="Grimwood J."/>
            <person name="Schmutz J."/>
            <person name="Shapiro H."/>
            <person name="Grigoriev I.V."/>
            <person name="Buss L.W."/>
            <person name="Schierwater B."/>
            <person name="Dellaporta S.L."/>
            <person name="Rokhsar D.S."/>
        </authorList>
    </citation>
    <scope>NUCLEOTIDE SEQUENCE [LARGE SCALE GENOMIC DNA]</scope>
    <source>
        <strain evidence="2 3">Grell-BS-1999</strain>
    </source>
</reference>
<dbReference type="eggNOG" id="ENOG502SY5Q">
    <property type="taxonomic scope" value="Eukaryota"/>
</dbReference>
<dbReference type="InParanoid" id="B3SA86"/>
<keyword evidence="1" id="KW-0812">Transmembrane</keyword>
<gene>
    <name evidence="2" type="ORF">TRIADDRAFT_61174</name>
</gene>
<keyword evidence="1" id="KW-0472">Membrane</keyword>